<feature type="domain" description="HTH araC/xylS-type" evidence="4">
    <location>
        <begin position="210"/>
        <end position="314"/>
    </location>
</feature>
<gene>
    <name evidence="5" type="ORF">N1032_07010</name>
</gene>
<dbReference type="Pfam" id="PF12833">
    <property type="entry name" value="HTH_18"/>
    <property type="match status" value="1"/>
</dbReference>
<dbReference type="SUPFAM" id="SSF46689">
    <property type="entry name" value="Homeodomain-like"/>
    <property type="match status" value="1"/>
</dbReference>
<dbReference type="InterPro" id="IPR009057">
    <property type="entry name" value="Homeodomain-like_sf"/>
</dbReference>
<organism evidence="5 6">
    <name type="scientific">Herbiconiux daphne</name>
    <dbReference type="NCBI Taxonomy" id="2970914"/>
    <lineage>
        <taxon>Bacteria</taxon>
        <taxon>Bacillati</taxon>
        <taxon>Actinomycetota</taxon>
        <taxon>Actinomycetes</taxon>
        <taxon>Micrococcales</taxon>
        <taxon>Microbacteriaceae</taxon>
        <taxon>Herbiconiux</taxon>
    </lineage>
</organism>
<evidence type="ECO:0000259" key="4">
    <source>
        <dbReference type="PROSITE" id="PS01124"/>
    </source>
</evidence>
<protein>
    <submittedName>
        <fullName evidence="5">Helix-turn-helix transcriptional regulator</fullName>
    </submittedName>
</protein>
<proteinExistence type="predicted"/>
<accession>A0ABT2H0M7</accession>
<evidence type="ECO:0000313" key="5">
    <source>
        <dbReference type="EMBL" id="MCS5733486.1"/>
    </source>
</evidence>
<keyword evidence="3" id="KW-0804">Transcription</keyword>
<name>A0ABT2H0M7_9MICO</name>
<dbReference type="InterPro" id="IPR050204">
    <property type="entry name" value="AraC_XylS_family_regulators"/>
</dbReference>
<dbReference type="EMBL" id="JANLCJ010000002">
    <property type="protein sequence ID" value="MCS5733486.1"/>
    <property type="molecule type" value="Genomic_DNA"/>
</dbReference>
<evidence type="ECO:0000256" key="1">
    <source>
        <dbReference type="ARBA" id="ARBA00023015"/>
    </source>
</evidence>
<keyword evidence="1" id="KW-0805">Transcription regulation</keyword>
<dbReference type="PROSITE" id="PS01124">
    <property type="entry name" value="HTH_ARAC_FAMILY_2"/>
    <property type="match status" value="1"/>
</dbReference>
<dbReference type="Proteomes" id="UP001165586">
    <property type="component" value="Unassembled WGS sequence"/>
</dbReference>
<dbReference type="PANTHER" id="PTHR46796">
    <property type="entry name" value="HTH-TYPE TRANSCRIPTIONAL ACTIVATOR RHAS-RELATED"/>
    <property type="match status" value="1"/>
</dbReference>
<dbReference type="SMART" id="SM00342">
    <property type="entry name" value="HTH_ARAC"/>
    <property type="match status" value="1"/>
</dbReference>
<evidence type="ECO:0000256" key="3">
    <source>
        <dbReference type="ARBA" id="ARBA00023163"/>
    </source>
</evidence>
<evidence type="ECO:0000313" key="6">
    <source>
        <dbReference type="Proteomes" id="UP001165586"/>
    </source>
</evidence>
<comment type="caution">
    <text evidence="5">The sequence shown here is derived from an EMBL/GenBank/DDBJ whole genome shotgun (WGS) entry which is preliminary data.</text>
</comment>
<keyword evidence="2" id="KW-0238">DNA-binding</keyword>
<dbReference type="InterPro" id="IPR018060">
    <property type="entry name" value="HTH_AraC"/>
</dbReference>
<dbReference type="RefSeq" id="WP_259538302.1">
    <property type="nucleotide sequence ID" value="NZ_JANLCJ010000002.1"/>
</dbReference>
<dbReference type="Gene3D" id="1.10.10.60">
    <property type="entry name" value="Homeodomain-like"/>
    <property type="match status" value="1"/>
</dbReference>
<evidence type="ECO:0000256" key="2">
    <source>
        <dbReference type="ARBA" id="ARBA00023125"/>
    </source>
</evidence>
<reference evidence="5" key="1">
    <citation type="submission" date="2022-08" db="EMBL/GenBank/DDBJ databases">
        <authorList>
            <person name="Deng Y."/>
            <person name="Han X.-F."/>
            <person name="Zhang Y.-Q."/>
        </authorList>
    </citation>
    <scope>NUCLEOTIDE SEQUENCE</scope>
    <source>
        <strain evidence="5">CPCC 203386</strain>
    </source>
</reference>
<sequence>MTTTSRRVEFETDDRDAAADAIEDAFGFRARFTGRELGFRQQSIFGADVSFTELRFGGRLRTDVDPNPSVVVSEIPRGRYVVRRDGQTVDLSHGGLFLLPTRTDMRVELDHTVIRTYNLGSVEQLRRAVAQASPTGPELDLTRLSPVSPSAERYLRDSLALYRRHFLGDATVGTGLAAAEAHRHLLCTAASVFGLLSPARKAATDSVVVRQARAHVAEHLGEPLTVDDLAVAAHCGVRALQIAFRRELGQTPMEFVREARLAAAHADLKATADSLGAPATVSAVALRWGFVNAGRFSHSYRRRFGEYPSDTLRRR</sequence>
<keyword evidence="6" id="KW-1185">Reference proteome</keyword>